<gene>
    <name evidence="1" type="ORF">SDC9_17185</name>
</gene>
<name>A0A644TWW9_9ZZZZ</name>
<dbReference type="EMBL" id="VSSQ01000059">
    <property type="protein sequence ID" value="MPL71410.1"/>
    <property type="molecule type" value="Genomic_DNA"/>
</dbReference>
<sequence length="30" mass="3485">MLESNPSAMIGFCYNGELDYPRFPLEFETL</sequence>
<accession>A0A644TWW9</accession>
<comment type="caution">
    <text evidence="1">The sequence shown here is derived from an EMBL/GenBank/DDBJ whole genome shotgun (WGS) entry which is preliminary data.</text>
</comment>
<protein>
    <submittedName>
        <fullName evidence="1">Uncharacterized protein</fullName>
    </submittedName>
</protein>
<proteinExistence type="predicted"/>
<organism evidence="1">
    <name type="scientific">bioreactor metagenome</name>
    <dbReference type="NCBI Taxonomy" id="1076179"/>
    <lineage>
        <taxon>unclassified sequences</taxon>
        <taxon>metagenomes</taxon>
        <taxon>ecological metagenomes</taxon>
    </lineage>
</organism>
<dbReference type="AlphaFoldDB" id="A0A644TWW9"/>
<reference evidence="1" key="1">
    <citation type="submission" date="2019-08" db="EMBL/GenBank/DDBJ databases">
        <authorList>
            <person name="Kucharzyk K."/>
            <person name="Murdoch R.W."/>
            <person name="Higgins S."/>
            <person name="Loffler F."/>
        </authorList>
    </citation>
    <scope>NUCLEOTIDE SEQUENCE</scope>
</reference>
<evidence type="ECO:0000313" key="1">
    <source>
        <dbReference type="EMBL" id="MPL71410.1"/>
    </source>
</evidence>